<dbReference type="OrthoDB" id="240921at2"/>
<dbReference type="GO" id="GO:0016740">
    <property type="term" value="F:transferase activity"/>
    <property type="evidence" value="ECO:0007669"/>
    <property type="project" value="UniProtKB-KW"/>
</dbReference>
<evidence type="ECO:0000313" key="2">
    <source>
        <dbReference type="Proteomes" id="UP000294564"/>
    </source>
</evidence>
<protein>
    <submittedName>
        <fullName evidence="1">Acetyltransferase (GNAT) family protein</fullName>
    </submittedName>
</protein>
<name>A0A4R2NRG4_9FLAO</name>
<comment type="caution">
    <text evidence="1">The sequence shown here is derived from an EMBL/GenBank/DDBJ whole genome shotgun (WGS) entry which is preliminary data.</text>
</comment>
<dbReference type="EMBL" id="SLXM01000007">
    <property type="protein sequence ID" value="TCP23978.1"/>
    <property type="molecule type" value="Genomic_DNA"/>
</dbReference>
<dbReference type="SUPFAM" id="SSF55729">
    <property type="entry name" value="Acyl-CoA N-acyltransferases (Nat)"/>
    <property type="match status" value="1"/>
</dbReference>
<dbReference type="Proteomes" id="UP000294564">
    <property type="component" value="Unassembled WGS sequence"/>
</dbReference>
<reference evidence="1 2" key="1">
    <citation type="submission" date="2019-03" db="EMBL/GenBank/DDBJ databases">
        <title>Genomic Encyclopedia of Type Strains, Phase IV (KMG-IV): sequencing the most valuable type-strain genomes for metagenomic binning, comparative biology and taxonomic classification.</title>
        <authorList>
            <person name="Goeker M."/>
        </authorList>
    </citation>
    <scope>NUCLEOTIDE SEQUENCE [LARGE SCALE GENOMIC DNA]</scope>
    <source>
        <strain evidence="1 2">DSM 14836</strain>
    </source>
</reference>
<evidence type="ECO:0000313" key="1">
    <source>
        <dbReference type="EMBL" id="TCP23978.1"/>
    </source>
</evidence>
<gene>
    <name evidence="1" type="ORF">EV195_107144</name>
</gene>
<dbReference type="InterPro" id="IPR016181">
    <property type="entry name" value="Acyl_CoA_acyltransferase"/>
</dbReference>
<proteinExistence type="predicted"/>
<dbReference type="Gene3D" id="3.40.630.30">
    <property type="match status" value="1"/>
</dbReference>
<keyword evidence="2" id="KW-1185">Reference proteome</keyword>
<dbReference type="RefSeq" id="WP_132795249.1">
    <property type="nucleotide sequence ID" value="NZ_SLXM01000007.1"/>
</dbReference>
<sequence>MILHQCKVKNSDYKAQFFRAVEAIPAKIFQELHCTDNLYFNPKYLISLAENHPNIDFWYVILYDVHDSPIAFATIQIVDFFLENVQNDLKGIAEKIQKIGRRLGLITNRKPFKILTCGNTFVSGEHGIFIKSNQNKQQVIKELAKSVVQLVNDEKQFSYKISGFMLKDFIHESLFVSDELLEYNYHSFNVEPNMLMQIDKDWHNFSDYLGAMKTKFRVKAKKAMELSFPLDIVEIDESNLQKYLPEMEVLYKSVSSKAEFNLGSFNLESYGDLKKNLGENYLIKGYVLNGRLVGFLSAMINEANLDAHFVGIDYEYNREYAVYQRMLYDYIQIAIENKLKQINFGRTASEIKSSVGAEPQNLTIYFRHKNHIPNKILRFFINKIQPTPFSQKFPFKVKTLVAQN</sequence>
<dbReference type="AlphaFoldDB" id="A0A4R2NRG4"/>
<keyword evidence="1" id="KW-0808">Transferase</keyword>
<organism evidence="1 2">
    <name type="scientific">Tenacibaculum skagerrakense</name>
    <dbReference type="NCBI Taxonomy" id="186571"/>
    <lineage>
        <taxon>Bacteria</taxon>
        <taxon>Pseudomonadati</taxon>
        <taxon>Bacteroidota</taxon>
        <taxon>Flavobacteriia</taxon>
        <taxon>Flavobacteriales</taxon>
        <taxon>Flavobacteriaceae</taxon>
        <taxon>Tenacibaculum</taxon>
    </lineage>
</organism>
<accession>A0A4R2NRG4</accession>